<feature type="transmembrane region" description="Helical" evidence="2">
    <location>
        <begin position="35"/>
        <end position="55"/>
    </location>
</feature>
<keyword evidence="2" id="KW-1133">Transmembrane helix</keyword>
<feature type="transmembrane region" description="Helical" evidence="2">
    <location>
        <begin position="67"/>
        <end position="87"/>
    </location>
</feature>
<proteinExistence type="predicted"/>
<evidence type="ECO:0000313" key="4">
    <source>
        <dbReference type="Proteomes" id="UP000316331"/>
    </source>
</evidence>
<feature type="transmembrane region" description="Helical" evidence="2">
    <location>
        <begin position="177"/>
        <end position="195"/>
    </location>
</feature>
<feature type="transmembrane region" description="Helical" evidence="2">
    <location>
        <begin position="148"/>
        <end position="165"/>
    </location>
</feature>
<dbReference type="SUPFAM" id="SSF55874">
    <property type="entry name" value="ATPase domain of HSP90 chaperone/DNA topoisomerase II/histidine kinase"/>
    <property type="match status" value="1"/>
</dbReference>
<name>A0A543FHX6_9NOCA</name>
<feature type="transmembrane region" description="Helical" evidence="2">
    <location>
        <begin position="94"/>
        <end position="113"/>
    </location>
</feature>
<keyword evidence="3" id="KW-0418">Kinase</keyword>
<evidence type="ECO:0000256" key="1">
    <source>
        <dbReference type="SAM" id="MobiDB-lite"/>
    </source>
</evidence>
<reference evidence="3 4" key="1">
    <citation type="submission" date="2019-06" db="EMBL/GenBank/DDBJ databases">
        <title>Sequencing the genomes of 1000 actinobacteria strains.</title>
        <authorList>
            <person name="Klenk H.-P."/>
        </authorList>
    </citation>
    <scope>NUCLEOTIDE SEQUENCE [LARGE SCALE GENOMIC DNA]</scope>
    <source>
        <strain evidence="3 4">DSM 103495</strain>
    </source>
</reference>
<dbReference type="InterPro" id="IPR036890">
    <property type="entry name" value="HATPase_C_sf"/>
</dbReference>
<dbReference type="Gene3D" id="3.30.565.10">
    <property type="entry name" value="Histidine kinase-like ATPase, C-terminal domain"/>
    <property type="match status" value="1"/>
</dbReference>
<gene>
    <name evidence="3" type="ORF">FB390_5193</name>
</gene>
<evidence type="ECO:0000256" key="2">
    <source>
        <dbReference type="SAM" id="Phobius"/>
    </source>
</evidence>
<dbReference type="Proteomes" id="UP000316331">
    <property type="component" value="Unassembled WGS sequence"/>
</dbReference>
<comment type="caution">
    <text evidence="3">The sequence shown here is derived from an EMBL/GenBank/DDBJ whole genome shotgun (WGS) entry which is preliminary data.</text>
</comment>
<keyword evidence="2" id="KW-0472">Membrane</keyword>
<keyword evidence="4" id="KW-1185">Reference proteome</keyword>
<keyword evidence="2" id="KW-0812">Transmembrane</keyword>
<feature type="compositionally biased region" description="Pro residues" evidence="1">
    <location>
        <begin position="8"/>
        <end position="22"/>
    </location>
</feature>
<feature type="transmembrane region" description="Helical" evidence="2">
    <location>
        <begin position="125"/>
        <end position="141"/>
    </location>
</feature>
<dbReference type="GO" id="GO:0016301">
    <property type="term" value="F:kinase activity"/>
    <property type="evidence" value="ECO:0007669"/>
    <property type="project" value="UniProtKB-KW"/>
</dbReference>
<protein>
    <submittedName>
        <fullName evidence="3">Signal transduction histidine kinase</fullName>
    </submittedName>
</protein>
<keyword evidence="3" id="KW-0808">Transferase</keyword>
<organism evidence="3 4">
    <name type="scientific">Nocardia bhagyanarayanae</name>
    <dbReference type="NCBI Taxonomy" id="1215925"/>
    <lineage>
        <taxon>Bacteria</taxon>
        <taxon>Bacillati</taxon>
        <taxon>Actinomycetota</taxon>
        <taxon>Actinomycetes</taxon>
        <taxon>Mycobacteriales</taxon>
        <taxon>Nocardiaceae</taxon>
        <taxon>Nocardia</taxon>
    </lineage>
</organism>
<evidence type="ECO:0000313" key="3">
    <source>
        <dbReference type="EMBL" id="TQM33463.1"/>
    </source>
</evidence>
<dbReference type="AlphaFoldDB" id="A0A543FHX6"/>
<accession>A0A543FHX6</accession>
<feature type="region of interest" description="Disordered" evidence="1">
    <location>
        <begin position="1"/>
        <end position="25"/>
    </location>
</feature>
<sequence>MVSSKVTAPPPSRSAAPRPVPVPERSAEERLTRGGGLFVGTGGLFYAALTVQPALSQTHLAATWWTPTALAAIYLPPALMVLAAALWRLDLLRYAVLAFAGGYGVAIASWLLVRTGHTVGNETTLWIVWMPGLPAVAMCLFRHRTPFVYLAVVSVLSQLATMLVRTDYDGGLLLSDILFAVSYSALPAAACVGLIRTGRILDETSHAVTAAAADNAAAEARRFERRRFDGLTHDGVIATLLQASRAANTPLLAGYGRSTLESLDGLRSGAAPAEHVEIVRWLANLRAVVADIDDTVPVLVNESADRLGPMPGMVATLLVSATGEAVRNWQRHASTPVRAAVCEVTVTVERTAVTVEITDDGAGFDTTAVPSVRIGLRANIIEAFADLPGGWSSIDSLPGRGCRVCVGWTTT</sequence>
<dbReference type="EMBL" id="VFPG01000001">
    <property type="protein sequence ID" value="TQM33463.1"/>
    <property type="molecule type" value="Genomic_DNA"/>
</dbReference>